<dbReference type="Proteomes" id="UP000247810">
    <property type="component" value="Unassembled WGS sequence"/>
</dbReference>
<evidence type="ECO:0000256" key="1">
    <source>
        <dbReference type="ARBA" id="ARBA00005466"/>
    </source>
</evidence>
<dbReference type="GO" id="GO:0016491">
    <property type="term" value="F:oxidoreductase activity"/>
    <property type="evidence" value="ECO:0007669"/>
    <property type="project" value="UniProtKB-KW"/>
</dbReference>
<keyword evidence="7" id="KW-1185">Reference proteome</keyword>
<evidence type="ECO:0000256" key="4">
    <source>
        <dbReference type="ARBA" id="ARBA00023002"/>
    </source>
</evidence>
<accession>A0A319CZI5</accession>
<organism evidence="6 7">
    <name type="scientific">Aspergillus ellipticus CBS 707.79</name>
    <dbReference type="NCBI Taxonomy" id="1448320"/>
    <lineage>
        <taxon>Eukaryota</taxon>
        <taxon>Fungi</taxon>
        <taxon>Dikarya</taxon>
        <taxon>Ascomycota</taxon>
        <taxon>Pezizomycotina</taxon>
        <taxon>Eurotiomycetes</taxon>
        <taxon>Eurotiomycetidae</taxon>
        <taxon>Eurotiales</taxon>
        <taxon>Aspergillaceae</taxon>
        <taxon>Aspergillus</taxon>
        <taxon>Aspergillus subgen. Circumdati</taxon>
    </lineage>
</organism>
<gene>
    <name evidence="6" type="ORF">BO71DRAFT_68280</name>
</gene>
<reference evidence="6 7" key="1">
    <citation type="submission" date="2018-02" db="EMBL/GenBank/DDBJ databases">
        <title>The genomes of Aspergillus section Nigri reveals drivers in fungal speciation.</title>
        <authorList>
            <consortium name="DOE Joint Genome Institute"/>
            <person name="Vesth T.C."/>
            <person name="Nybo J."/>
            <person name="Theobald S."/>
            <person name="Brandl J."/>
            <person name="Frisvad J.C."/>
            <person name="Nielsen K.F."/>
            <person name="Lyhne E.K."/>
            <person name="Kogle M.E."/>
            <person name="Kuo A."/>
            <person name="Riley R."/>
            <person name="Clum A."/>
            <person name="Nolan M."/>
            <person name="Lipzen A."/>
            <person name="Salamov A."/>
            <person name="Henrissat B."/>
            <person name="Wiebenga A."/>
            <person name="De vries R.P."/>
            <person name="Grigoriev I.V."/>
            <person name="Mortensen U.H."/>
            <person name="Andersen M.R."/>
            <person name="Baker S.E."/>
        </authorList>
    </citation>
    <scope>NUCLEOTIDE SEQUENCE [LARGE SCALE GENOMIC DNA]</scope>
    <source>
        <strain evidence="6 7">CBS 707.79</strain>
    </source>
</reference>
<dbReference type="SUPFAM" id="SSF56176">
    <property type="entry name" value="FAD-binding/transporter-associated domain-like"/>
    <property type="match status" value="1"/>
</dbReference>
<dbReference type="InterPro" id="IPR016169">
    <property type="entry name" value="FAD-bd_PCMH_sub2"/>
</dbReference>
<sequence length="362" mass="38716">WAQVYEYLVPHNLSVAGGRLGPVGVPGLLLAGGISFYGNQVGFACDTVKNYEVVLANGTIVNANGTSHTDLFWALKGGSSNFGLVTKFDLETRVSNGIWGGTYTVSAEYIDQFLEAAATYAANISDPKTHIVPAVVPEGDTVVGSVILFYDSATESYPEIFKPFTDLPAVSNTLGFKTLYELAEEMGEMVTEGINDVFVAGTIRATTYASLLEGISLINTTFFTQLPKLTAQIPSANISIIELDWQPLGASWLSASAASGGNALGLNASEIYICYAEVVEWIGAAYDDIVADWVEETTYLINNATQAVGLYDKFNYMGDAAGFQEIFGGYGDEGLEKLQQVATAVDPEGVWQTNLPGGFKVF</sequence>
<evidence type="ECO:0000256" key="2">
    <source>
        <dbReference type="ARBA" id="ARBA00022630"/>
    </source>
</evidence>
<dbReference type="Gene3D" id="3.40.462.20">
    <property type="match status" value="1"/>
</dbReference>
<dbReference type="PANTHER" id="PTHR42973:SF53">
    <property type="entry name" value="FAD-BINDING PCMH-TYPE DOMAIN-CONTAINING PROTEIN-RELATED"/>
    <property type="match status" value="1"/>
</dbReference>
<dbReference type="InterPro" id="IPR006094">
    <property type="entry name" value="Oxid_FAD_bind_N"/>
</dbReference>
<name>A0A319CZI5_9EURO</name>
<dbReference type="Gene3D" id="3.30.465.10">
    <property type="match status" value="1"/>
</dbReference>
<dbReference type="OrthoDB" id="2151789at2759"/>
<dbReference type="InterPro" id="IPR050416">
    <property type="entry name" value="FAD-linked_Oxidoreductase"/>
</dbReference>
<evidence type="ECO:0000313" key="6">
    <source>
        <dbReference type="EMBL" id="PYH90735.1"/>
    </source>
</evidence>
<dbReference type="InterPro" id="IPR036318">
    <property type="entry name" value="FAD-bd_PCMH-like_sf"/>
</dbReference>
<dbReference type="EMBL" id="KZ825970">
    <property type="protein sequence ID" value="PYH90735.1"/>
    <property type="molecule type" value="Genomic_DNA"/>
</dbReference>
<dbReference type="Pfam" id="PF01565">
    <property type="entry name" value="FAD_binding_4"/>
    <property type="match status" value="1"/>
</dbReference>
<evidence type="ECO:0000259" key="5">
    <source>
        <dbReference type="Pfam" id="PF01565"/>
    </source>
</evidence>
<protein>
    <recommendedName>
        <fullName evidence="5">FAD linked oxidase N-terminal domain-containing protein</fullName>
    </recommendedName>
</protein>
<dbReference type="GO" id="GO:0050660">
    <property type="term" value="F:flavin adenine dinucleotide binding"/>
    <property type="evidence" value="ECO:0007669"/>
    <property type="project" value="InterPro"/>
</dbReference>
<keyword evidence="2" id="KW-0285">Flavoprotein</keyword>
<evidence type="ECO:0000313" key="7">
    <source>
        <dbReference type="Proteomes" id="UP000247810"/>
    </source>
</evidence>
<feature type="non-terminal residue" evidence="6">
    <location>
        <position position="1"/>
    </location>
</feature>
<feature type="domain" description="FAD linked oxidase N-terminal" evidence="5">
    <location>
        <begin position="1"/>
        <end position="63"/>
    </location>
</feature>
<keyword evidence="3" id="KW-0274">FAD</keyword>
<dbReference type="AlphaFoldDB" id="A0A319CZI5"/>
<dbReference type="STRING" id="1448320.A0A319CZI5"/>
<keyword evidence="4" id="KW-0560">Oxidoreductase</keyword>
<comment type="similarity">
    <text evidence="1">Belongs to the oxygen-dependent FAD-linked oxidoreductase family.</text>
</comment>
<evidence type="ECO:0000256" key="3">
    <source>
        <dbReference type="ARBA" id="ARBA00022827"/>
    </source>
</evidence>
<proteinExistence type="inferred from homology"/>
<dbReference type="VEuPathDB" id="FungiDB:BO71DRAFT_68280"/>
<dbReference type="PANTHER" id="PTHR42973">
    <property type="entry name" value="BINDING OXIDOREDUCTASE, PUTATIVE (AFU_ORTHOLOGUE AFUA_1G17690)-RELATED"/>
    <property type="match status" value="1"/>
</dbReference>